<dbReference type="OrthoDB" id="10264062at2759"/>
<dbReference type="STRING" id="195883.A0A482X5L5"/>
<dbReference type="InParanoid" id="A0A482X5L5"/>
<protein>
    <recommendedName>
        <fullName evidence="2">Rab-GAP TBC domain-containing protein</fullName>
    </recommendedName>
</protein>
<dbReference type="InterPro" id="IPR035969">
    <property type="entry name" value="Rab-GAP_TBC_sf"/>
</dbReference>
<sequence length="69" mass="7798">MEFFAGDGNSNLKVLNDILMTYVMYNFDLGYVQGMSDLLSPILIVMSNEVDAFWCFVGFMNRVAENANT</sequence>
<dbReference type="SUPFAM" id="SSF47923">
    <property type="entry name" value="Ypt/Rab-GAP domain of gyp1p"/>
    <property type="match status" value="1"/>
</dbReference>
<dbReference type="SMR" id="A0A482X5L5"/>
<dbReference type="GO" id="GO:0005096">
    <property type="term" value="F:GTPase activator activity"/>
    <property type="evidence" value="ECO:0007669"/>
    <property type="project" value="UniProtKB-KW"/>
</dbReference>
<evidence type="ECO:0000259" key="2">
    <source>
        <dbReference type="PROSITE" id="PS50086"/>
    </source>
</evidence>
<reference evidence="3 4" key="1">
    <citation type="journal article" date="2017" name="Gigascience">
        <title>Genome sequence of the small brown planthopper, Laodelphax striatellus.</title>
        <authorList>
            <person name="Zhu J."/>
            <person name="Jiang F."/>
            <person name="Wang X."/>
            <person name="Yang P."/>
            <person name="Bao Y."/>
            <person name="Zhao W."/>
            <person name="Wang W."/>
            <person name="Lu H."/>
            <person name="Wang Q."/>
            <person name="Cui N."/>
            <person name="Li J."/>
            <person name="Chen X."/>
            <person name="Luo L."/>
            <person name="Yu J."/>
            <person name="Kang L."/>
            <person name="Cui F."/>
        </authorList>
    </citation>
    <scope>NUCLEOTIDE SEQUENCE [LARGE SCALE GENOMIC DNA]</scope>
    <source>
        <strain evidence="3">Lst14</strain>
    </source>
</reference>
<dbReference type="InterPro" id="IPR000195">
    <property type="entry name" value="Rab-GAP-TBC_dom"/>
</dbReference>
<evidence type="ECO:0000256" key="1">
    <source>
        <dbReference type="ARBA" id="ARBA00022468"/>
    </source>
</evidence>
<accession>A0A482X5L5</accession>
<dbReference type="PANTHER" id="PTHR22957">
    <property type="entry name" value="TBC1 DOMAIN FAMILY MEMBER GTPASE-ACTIVATING PROTEIN"/>
    <property type="match status" value="1"/>
</dbReference>
<name>A0A482X5L5_LAOST</name>
<dbReference type="AlphaFoldDB" id="A0A482X5L5"/>
<dbReference type="PROSITE" id="PS50086">
    <property type="entry name" value="TBC_RABGAP"/>
    <property type="match status" value="1"/>
</dbReference>
<comment type="caution">
    <text evidence="3">The sequence shown here is derived from an EMBL/GenBank/DDBJ whole genome shotgun (WGS) entry which is preliminary data.</text>
</comment>
<keyword evidence="1" id="KW-0343">GTPase activation</keyword>
<keyword evidence="4" id="KW-1185">Reference proteome</keyword>
<gene>
    <name evidence="3" type="ORF">LSTR_LSTR015896</name>
</gene>
<organism evidence="3 4">
    <name type="scientific">Laodelphax striatellus</name>
    <name type="common">Small brown planthopper</name>
    <name type="synonym">Delphax striatella</name>
    <dbReference type="NCBI Taxonomy" id="195883"/>
    <lineage>
        <taxon>Eukaryota</taxon>
        <taxon>Metazoa</taxon>
        <taxon>Ecdysozoa</taxon>
        <taxon>Arthropoda</taxon>
        <taxon>Hexapoda</taxon>
        <taxon>Insecta</taxon>
        <taxon>Pterygota</taxon>
        <taxon>Neoptera</taxon>
        <taxon>Paraneoptera</taxon>
        <taxon>Hemiptera</taxon>
        <taxon>Auchenorrhyncha</taxon>
        <taxon>Fulgoroidea</taxon>
        <taxon>Delphacidae</taxon>
        <taxon>Criomorphinae</taxon>
        <taxon>Laodelphax</taxon>
    </lineage>
</organism>
<dbReference type="EMBL" id="QKKF02017140">
    <property type="protein sequence ID" value="RZF41159.1"/>
    <property type="molecule type" value="Genomic_DNA"/>
</dbReference>
<evidence type="ECO:0000313" key="3">
    <source>
        <dbReference type="EMBL" id="RZF41159.1"/>
    </source>
</evidence>
<evidence type="ECO:0000313" key="4">
    <source>
        <dbReference type="Proteomes" id="UP000291343"/>
    </source>
</evidence>
<feature type="domain" description="Rab-GAP TBC" evidence="2">
    <location>
        <begin position="1"/>
        <end position="69"/>
    </location>
</feature>
<dbReference type="Pfam" id="PF00566">
    <property type="entry name" value="RabGAP-TBC"/>
    <property type="match status" value="1"/>
</dbReference>
<dbReference type="Proteomes" id="UP000291343">
    <property type="component" value="Unassembled WGS sequence"/>
</dbReference>
<dbReference type="Gene3D" id="1.10.8.270">
    <property type="entry name" value="putative rabgap domain of human tbc1 domain family member 14 like domains"/>
    <property type="match status" value="1"/>
</dbReference>
<dbReference type="PANTHER" id="PTHR22957:SF645">
    <property type="entry name" value="LD27216P"/>
    <property type="match status" value="1"/>
</dbReference>
<proteinExistence type="predicted"/>